<evidence type="ECO:0000313" key="2">
    <source>
        <dbReference type="Proteomes" id="UP000244073"/>
    </source>
</evidence>
<sequence>MRISVLSAVNQRLCTMQTVLIGLDSLRSSSDIRHNAESSGQLSPIADVRVRRSIAHSGVSSMDEEKKTHPLIFDEYEESGARTTRDGGLDVPDSQALRLQMTIAWNVSIRSRYGQVIQAPGHLGHLGQQVKIVAEPSKFTLESCLRDPQEALHWSMVSSGGSTVGSRTVSWAIRQLETPIREKHDYRIMGVTTALTYRNELEGNRGVLVRVWVSNYPRKASKRRA</sequence>
<gene>
    <name evidence="1" type="ORF">P175DRAFT_0558816</name>
</gene>
<protein>
    <submittedName>
        <fullName evidence="1">Uncharacterized protein</fullName>
    </submittedName>
</protein>
<dbReference type="VEuPathDB" id="FungiDB:P175DRAFT_0558816"/>
<accession>A0A2T5LSK1</accession>
<organism evidence="1 2">
    <name type="scientific">Aspergillus ochraceoroseus IBT 24754</name>
    <dbReference type="NCBI Taxonomy" id="1392256"/>
    <lineage>
        <taxon>Eukaryota</taxon>
        <taxon>Fungi</taxon>
        <taxon>Dikarya</taxon>
        <taxon>Ascomycota</taxon>
        <taxon>Pezizomycotina</taxon>
        <taxon>Eurotiomycetes</taxon>
        <taxon>Eurotiomycetidae</taxon>
        <taxon>Eurotiales</taxon>
        <taxon>Aspergillaceae</taxon>
        <taxon>Aspergillus</taxon>
        <taxon>Aspergillus subgen. Nidulantes</taxon>
    </lineage>
</organism>
<reference evidence="1 2" key="1">
    <citation type="journal article" date="2018" name="Proc. Natl. Acad. Sci. U.S.A.">
        <title>Linking secondary metabolites to gene clusters through genome sequencing of six diverse Aspergillus species.</title>
        <authorList>
            <person name="Kaerboelling I."/>
            <person name="Vesth T.C."/>
            <person name="Frisvad J.C."/>
            <person name="Nybo J.L."/>
            <person name="Theobald S."/>
            <person name="Kuo A."/>
            <person name="Bowyer P."/>
            <person name="Matsuda Y."/>
            <person name="Mondo S."/>
            <person name="Lyhne E.K."/>
            <person name="Kogle M.E."/>
            <person name="Clum A."/>
            <person name="Lipzen A."/>
            <person name="Salamov A."/>
            <person name="Ngan C.Y."/>
            <person name="Daum C."/>
            <person name="Chiniquy J."/>
            <person name="Barry K."/>
            <person name="LaButti K."/>
            <person name="Haridas S."/>
            <person name="Simmons B.A."/>
            <person name="Magnuson J.K."/>
            <person name="Mortensen U.H."/>
            <person name="Larsen T.O."/>
            <person name="Grigoriev I.V."/>
            <person name="Baker S.E."/>
            <person name="Andersen M.R."/>
        </authorList>
    </citation>
    <scope>NUCLEOTIDE SEQUENCE [LARGE SCALE GENOMIC DNA]</scope>
    <source>
        <strain evidence="1 2">IBT 24754</strain>
    </source>
</reference>
<dbReference type="GeneID" id="63817751"/>
<evidence type="ECO:0000313" key="1">
    <source>
        <dbReference type="EMBL" id="PTU19251.1"/>
    </source>
</evidence>
<proteinExistence type="predicted"/>
<dbReference type="AlphaFoldDB" id="A0A2T5LSK1"/>
<dbReference type="EMBL" id="MSFN02000006">
    <property type="protein sequence ID" value="PTU19251.1"/>
    <property type="molecule type" value="Genomic_DNA"/>
</dbReference>
<dbReference type="Proteomes" id="UP000244073">
    <property type="component" value="Unassembled WGS sequence"/>
</dbReference>
<comment type="caution">
    <text evidence="1">The sequence shown here is derived from an EMBL/GenBank/DDBJ whole genome shotgun (WGS) entry which is preliminary data.</text>
</comment>
<dbReference type="RefSeq" id="XP_040750643.1">
    <property type="nucleotide sequence ID" value="XM_040900867.1"/>
</dbReference>
<name>A0A2T5LSK1_9EURO</name>